<reference evidence="1 2" key="1">
    <citation type="submission" date="2023-03" db="EMBL/GenBank/DDBJ databases">
        <title>High recombination rates correlate with genetic variation in Cardiocondyla obscurior ants.</title>
        <authorList>
            <person name="Errbii M."/>
        </authorList>
    </citation>
    <scope>NUCLEOTIDE SEQUENCE [LARGE SCALE GENOMIC DNA]</scope>
    <source>
        <strain evidence="1">Alpha-2009</strain>
        <tissue evidence="1">Whole body</tissue>
    </source>
</reference>
<evidence type="ECO:0000313" key="1">
    <source>
        <dbReference type="EMBL" id="KAL0117482.1"/>
    </source>
</evidence>
<gene>
    <name evidence="1" type="ORF">PUN28_010360</name>
</gene>
<dbReference type="Proteomes" id="UP001430953">
    <property type="component" value="Unassembled WGS sequence"/>
</dbReference>
<dbReference type="AlphaFoldDB" id="A0AAW2FPY1"/>
<keyword evidence="2" id="KW-1185">Reference proteome</keyword>
<protein>
    <submittedName>
        <fullName evidence="1">Uncharacterized protein</fullName>
    </submittedName>
</protein>
<comment type="caution">
    <text evidence="1">The sequence shown here is derived from an EMBL/GenBank/DDBJ whole genome shotgun (WGS) entry which is preliminary data.</text>
</comment>
<proteinExistence type="predicted"/>
<accession>A0AAW2FPY1</accession>
<sequence>MCRMHQKFLTTPVVLTENIKNIRDSELGSLSEALAGATGTRDTALCLVCVCCPSKICDHCCQLLSTQRLLQQAKDLNCWLLPIYPCSSVNGQRMVLLHLKAFGLLVGAPIA</sequence>
<evidence type="ECO:0000313" key="2">
    <source>
        <dbReference type="Proteomes" id="UP001430953"/>
    </source>
</evidence>
<name>A0AAW2FPY1_9HYME</name>
<dbReference type="EMBL" id="JADYXP020000009">
    <property type="protein sequence ID" value="KAL0117482.1"/>
    <property type="molecule type" value="Genomic_DNA"/>
</dbReference>
<organism evidence="1 2">
    <name type="scientific">Cardiocondyla obscurior</name>
    <dbReference type="NCBI Taxonomy" id="286306"/>
    <lineage>
        <taxon>Eukaryota</taxon>
        <taxon>Metazoa</taxon>
        <taxon>Ecdysozoa</taxon>
        <taxon>Arthropoda</taxon>
        <taxon>Hexapoda</taxon>
        <taxon>Insecta</taxon>
        <taxon>Pterygota</taxon>
        <taxon>Neoptera</taxon>
        <taxon>Endopterygota</taxon>
        <taxon>Hymenoptera</taxon>
        <taxon>Apocrita</taxon>
        <taxon>Aculeata</taxon>
        <taxon>Formicoidea</taxon>
        <taxon>Formicidae</taxon>
        <taxon>Myrmicinae</taxon>
        <taxon>Cardiocondyla</taxon>
    </lineage>
</organism>